<proteinExistence type="predicted"/>
<feature type="non-terminal residue" evidence="2">
    <location>
        <position position="80"/>
    </location>
</feature>
<protein>
    <submittedName>
        <fullName evidence="2">Uncharacterized protein</fullName>
    </submittedName>
</protein>
<feature type="region of interest" description="Disordered" evidence="1">
    <location>
        <begin position="27"/>
        <end position="47"/>
    </location>
</feature>
<sequence>PPPPAHSQQQHYPCDFGIYSQSLSMTPHGLNLNQTRPTGMSPTSFNQQNSHLPFFNILPSPYLIQSQNRAVAQSVAAESS</sequence>
<dbReference type="EMBL" id="HACG01033887">
    <property type="protein sequence ID" value="CEK80752.1"/>
    <property type="molecule type" value="Transcribed_RNA"/>
</dbReference>
<evidence type="ECO:0000313" key="2">
    <source>
        <dbReference type="EMBL" id="CEK80752.1"/>
    </source>
</evidence>
<name>A0A0B7AJH8_9EUPU</name>
<accession>A0A0B7AJH8</accession>
<feature type="non-terminal residue" evidence="2">
    <location>
        <position position="1"/>
    </location>
</feature>
<dbReference type="AlphaFoldDB" id="A0A0B7AJH8"/>
<reference evidence="2" key="1">
    <citation type="submission" date="2014-12" db="EMBL/GenBank/DDBJ databases">
        <title>Insight into the proteome of Arion vulgaris.</title>
        <authorList>
            <person name="Aradska J."/>
            <person name="Bulat T."/>
            <person name="Smidak R."/>
            <person name="Sarate P."/>
            <person name="Gangsoo J."/>
            <person name="Sialana F."/>
            <person name="Bilban M."/>
            <person name="Lubec G."/>
        </authorList>
    </citation>
    <scope>NUCLEOTIDE SEQUENCE</scope>
    <source>
        <tissue evidence="2">Skin</tissue>
    </source>
</reference>
<gene>
    <name evidence="2" type="primary">ORF122515</name>
</gene>
<organism evidence="2">
    <name type="scientific">Arion vulgaris</name>
    <dbReference type="NCBI Taxonomy" id="1028688"/>
    <lineage>
        <taxon>Eukaryota</taxon>
        <taxon>Metazoa</taxon>
        <taxon>Spiralia</taxon>
        <taxon>Lophotrochozoa</taxon>
        <taxon>Mollusca</taxon>
        <taxon>Gastropoda</taxon>
        <taxon>Heterobranchia</taxon>
        <taxon>Euthyneura</taxon>
        <taxon>Panpulmonata</taxon>
        <taxon>Eupulmonata</taxon>
        <taxon>Stylommatophora</taxon>
        <taxon>Helicina</taxon>
        <taxon>Arionoidea</taxon>
        <taxon>Arionidae</taxon>
        <taxon>Arion</taxon>
    </lineage>
</organism>
<evidence type="ECO:0000256" key="1">
    <source>
        <dbReference type="SAM" id="MobiDB-lite"/>
    </source>
</evidence>